<dbReference type="EMBL" id="BLLH01000001">
    <property type="protein sequence ID" value="GFH39755.1"/>
    <property type="molecule type" value="Genomic_DNA"/>
</dbReference>
<keyword evidence="5" id="KW-1185">Reference proteome</keyword>
<dbReference type="PANTHER" id="PTHR43479:SF7">
    <property type="entry name" value="TETR-FAMILY TRANSCRIPTIONAL REGULATOR"/>
    <property type="match status" value="1"/>
</dbReference>
<accession>A0A6A0B4X8</accession>
<gene>
    <name evidence="4" type="ORF">Hs20B_01530</name>
</gene>
<name>A0A6A0B4X8_9LACT</name>
<evidence type="ECO:0000313" key="5">
    <source>
        <dbReference type="Proteomes" id="UP000475928"/>
    </source>
</evidence>
<dbReference type="InterPro" id="IPR050624">
    <property type="entry name" value="HTH-type_Tx_Regulator"/>
</dbReference>
<comment type="caution">
    <text evidence="4">The sequence shown here is derived from an EMBL/GenBank/DDBJ whole genome shotgun (WGS) entry which is preliminary data.</text>
</comment>
<dbReference type="Pfam" id="PF00440">
    <property type="entry name" value="TetR_N"/>
    <property type="match status" value="1"/>
</dbReference>
<dbReference type="RefSeq" id="WP_228407417.1">
    <property type="nucleotide sequence ID" value="NZ_BLLH01000001.1"/>
</dbReference>
<dbReference type="Gene3D" id="1.10.357.10">
    <property type="entry name" value="Tetracycline Repressor, domain 2"/>
    <property type="match status" value="1"/>
</dbReference>
<evidence type="ECO:0000313" key="4">
    <source>
        <dbReference type="EMBL" id="GFH39755.1"/>
    </source>
</evidence>
<evidence type="ECO:0000256" key="1">
    <source>
        <dbReference type="ARBA" id="ARBA00023125"/>
    </source>
</evidence>
<feature type="DNA-binding region" description="H-T-H motif" evidence="2">
    <location>
        <begin position="30"/>
        <end position="49"/>
    </location>
</feature>
<dbReference type="GO" id="GO:0003677">
    <property type="term" value="F:DNA binding"/>
    <property type="evidence" value="ECO:0007669"/>
    <property type="project" value="UniProtKB-UniRule"/>
</dbReference>
<dbReference type="PROSITE" id="PS50977">
    <property type="entry name" value="HTH_TETR_2"/>
    <property type="match status" value="1"/>
</dbReference>
<feature type="domain" description="HTH tetR-type" evidence="3">
    <location>
        <begin position="7"/>
        <end position="67"/>
    </location>
</feature>
<proteinExistence type="predicted"/>
<dbReference type="Pfam" id="PF14278">
    <property type="entry name" value="TetR_C_8"/>
    <property type="match status" value="1"/>
</dbReference>
<organism evidence="4 5">
    <name type="scientific">Pseudolactococcus insecticola</name>
    <dbReference type="NCBI Taxonomy" id="2709158"/>
    <lineage>
        <taxon>Bacteria</taxon>
        <taxon>Bacillati</taxon>
        <taxon>Bacillota</taxon>
        <taxon>Bacilli</taxon>
        <taxon>Lactobacillales</taxon>
        <taxon>Streptococcaceae</taxon>
        <taxon>Pseudolactococcus</taxon>
    </lineage>
</organism>
<dbReference type="AlphaFoldDB" id="A0A6A0B4X8"/>
<dbReference type="SUPFAM" id="SSF46689">
    <property type="entry name" value="Homeodomain-like"/>
    <property type="match status" value="1"/>
</dbReference>
<evidence type="ECO:0000259" key="3">
    <source>
        <dbReference type="PROSITE" id="PS50977"/>
    </source>
</evidence>
<dbReference type="Proteomes" id="UP000475928">
    <property type="component" value="Unassembled WGS sequence"/>
</dbReference>
<dbReference type="InterPro" id="IPR001647">
    <property type="entry name" value="HTH_TetR"/>
</dbReference>
<dbReference type="InterPro" id="IPR009057">
    <property type="entry name" value="Homeodomain-like_sf"/>
</dbReference>
<evidence type="ECO:0000256" key="2">
    <source>
        <dbReference type="PROSITE-ProRule" id="PRU00335"/>
    </source>
</evidence>
<reference evidence="4 5" key="1">
    <citation type="submission" date="2020-02" db="EMBL/GenBank/DDBJ databases">
        <title>Draft genome sequence of Lactococcus sp. Hs20B0-1.</title>
        <authorList>
            <person name="Noda S."/>
            <person name="Yuki M."/>
            <person name="Ohkuma M."/>
        </authorList>
    </citation>
    <scope>NUCLEOTIDE SEQUENCE [LARGE SCALE GENOMIC DNA]</scope>
    <source>
        <strain evidence="4 5">Hs20B0-1</strain>
    </source>
</reference>
<sequence>MTDIRIIKTNQALETAMSNLLAEKSFDRITTTELVKRAGISRSNFYTHYQDKYEMIDQYQHVFFKQLEYIFDKHFEDLHAAVYEIFEMLYHEKLLSALLSENGTREIHIYMRQKLKVILTTFFEPNFSRKDLKKIDIDYRATYFSHAIFGTVQLWLKRGKKENPREITDTIITMAGF</sequence>
<dbReference type="PANTHER" id="PTHR43479">
    <property type="entry name" value="ACREF/ENVCD OPERON REPRESSOR-RELATED"/>
    <property type="match status" value="1"/>
</dbReference>
<dbReference type="InterPro" id="IPR039532">
    <property type="entry name" value="TetR_C_Firmicutes"/>
</dbReference>
<keyword evidence="1 2" id="KW-0238">DNA-binding</keyword>
<protein>
    <submittedName>
        <fullName evidence="4">Putative transcriptional regulator (TetR/AcrR family)</fullName>
    </submittedName>
</protein>